<evidence type="ECO:0000313" key="4">
    <source>
        <dbReference type="Proteomes" id="UP000663824"/>
    </source>
</evidence>
<dbReference type="InterPro" id="IPR050300">
    <property type="entry name" value="GDXG_lipolytic_enzyme"/>
</dbReference>
<dbReference type="Proteomes" id="UP000663824">
    <property type="component" value="Unassembled WGS sequence"/>
</dbReference>
<evidence type="ECO:0000256" key="1">
    <source>
        <dbReference type="ARBA" id="ARBA00022801"/>
    </source>
</evidence>
<feature type="domain" description="Alpha/beta hydrolase fold-3" evidence="2">
    <location>
        <begin position="145"/>
        <end position="220"/>
    </location>
</feature>
<dbReference type="Gene3D" id="3.40.50.1820">
    <property type="entry name" value="alpha/beta hydrolase"/>
    <property type="match status" value="1"/>
</dbReference>
<dbReference type="PANTHER" id="PTHR48081">
    <property type="entry name" value="AB HYDROLASE SUPERFAMILY PROTEIN C4A8.06C"/>
    <property type="match status" value="1"/>
</dbReference>
<evidence type="ECO:0000259" key="2">
    <source>
        <dbReference type="Pfam" id="PF07859"/>
    </source>
</evidence>
<comment type="caution">
    <text evidence="3">The sequence shown here is derived from an EMBL/GenBank/DDBJ whole genome shotgun (WGS) entry which is preliminary data.</text>
</comment>
<dbReference type="GO" id="GO:0016787">
    <property type="term" value="F:hydrolase activity"/>
    <property type="evidence" value="ECO:0007669"/>
    <property type="project" value="UniProtKB-KW"/>
</dbReference>
<dbReference type="AlphaFoldDB" id="A0A816UVN4"/>
<dbReference type="SUPFAM" id="SSF53474">
    <property type="entry name" value="alpha/beta-Hydrolases"/>
    <property type="match status" value="1"/>
</dbReference>
<dbReference type="EMBL" id="CAJNRE010013040">
    <property type="protein sequence ID" value="CAF2115866.1"/>
    <property type="molecule type" value="Genomic_DNA"/>
</dbReference>
<dbReference type="InterPro" id="IPR013094">
    <property type="entry name" value="AB_hydrolase_3"/>
</dbReference>
<organism evidence="3 4">
    <name type="scientific">Rotaria magnacalcarata</name>
    <dbReference type="NCBI Taxonomy" id="392030"/>
    <lineage>
        <taxon>Eukaryota</taxon>
        <taxon>Metazoa</taxon>
        <taxon>Spiralia</taxon>
        <taxon>Gnathifera</taxon>
        <taxon>Rotifera</taxon>
        <taxon>Eurotatoria</taxon>
        <taxon>Bdelloidea</taxon>
        <taxon>Philodinida</taxon>
        <taxon>Philodinidae</taxon>
        <taxon>Rotaria</taxon>
    </lineage>
</organism>
<dbReference type="Pfam" id="PF07859">
    <property type="entry name" value="Abhydrolase_3"/>
    <property type="match status" value="1"/>
</dbReference>
<sequence length="221" mass="24841">MLSLKYSFLPDQSRSTLSAAYQAFEEIMRKVPLAELDLNADIFTVIKDLRSVFTMGTTVPKPSQCQIKKEIFDHDGHSVEIYWINYPRRKSQINSDILLLYFHGGGYMLGDIYSKSYLLYSQGSSSFFCISIGYSGFECHLSCLFNVTILHLEYRLCPEHPLPASVDDAVALYRALLRNNISPSQILIMRDLAGGGLSLLTIQTLITRQLSAPRGVIVLST</sequence>
<evidence type="ECO:0000313" key="3">
    <source>
        <dbReference type="EMBL" id="CAF2115866.1"/>
    </source>
</evidence>
<reference evidence="3" key="1">
    <citation type="submission" date="2021-02" db="EMBL/GenBank/DDBJ databases">
        <authorList>
            <person name="Nowell W R."/>
        </authorList>
    </citation>
    <scope>NUCLEOTIDE SEQUENCE</scope>
</reference>
<gene>
    <name evidence="3" type="ORF">MBJ925_LOCUS24941</name>
</gene>
<protein>
    <recommendedName>
        <fullName evidence="2">Alpha/beta hydrolase fold-3 domain-containing protein</fullName>
    </recommendedName>
</protein>
<name>A0A816UVN4_9BILA</name>
<dbReference type="PANTHER" id="PTHR48081:SF8">
    <property type="entry name" value="ALPHA_BETA HYDROLASE FOLD-3 DOMAIN-CONTAINING PROTEIN-RELATED"/>
    <property type="match status" value="1"/>
</dbReference>
<dbReference type="InterPro" id="IPR029058">
    <property type="entry name" value="AB_hydrolase_fold"/>
</dbReference>
<proteinExistence type="predicted"/>
<accession>A0A816UVN4</accession>
<keyword evidence="1" id="KW-0378">Hydrolase</keyword>